<gene>
    <name evidence="1" type="ORF">SAMN04488038_104171</name>
</gene>
<keyword evidence="2" id="KW-1185">Reference proteome</keyword>
<protein>
    <recommendedName>
        <fullName evidence="3">DUF2946 domain-containing protein</fullName>
    </recommendedName>
</protein>
<accession>A0A1H9DW39</accession>
<dbReference type="AlphaFoldDB" id="A0A1H9DW39"/>
<dbReference type="Proteomes" id="UP000199233">
    <property type="component" value="Unassembled WGS sequence"/>
</dbReference>
<evidence type="ECO:0008006" key="3">
    <source>
        <dbReference type="Google" id="ProtNLM"/>
    </source>
</evidence>
<evidence type="ECO:0000313" key="1">
    <source>
        <dbReference type="EMBL" id="SEQ17093.1"/>
    </source>
</evidence>
<dbReference type="RefSeq" id="WP_093283642.1">
    <property type="nucleotide sequence ID" value="NZ_FOFS01000004.1"/>
</dbReference>
<name>A0A1H9DW39_9GAMM</name>
<organism evidence="1 2">
    <name type="scientific">Solimonas aquatica</name>
    <dbReference type="NCBI Taxonomy" id="489703"/>
    <lineage>
        <taxon>Bacteria</taxon>
        <taxon>Pseudomonadati</taxon>
        <taxon>Pseudomonadota</taxon>
        <taxon>Gammaproteobacteria</taxon>
        <taxon>Nevskiales</taxon>
        <taxon>Nevskiaceae</taxon>
        <taxon>Solimonas</taxon>
    </lineage>
</organism>
<evidence type="ECO:0000313" key="2">
    <source>
        <dbReference type="Proteomes" id="UP000199233"/>
    </source>
</evidence>
<dbReference type="EMBL" id="FOFS01000004">
    <property type="protein sequence ID" value="SEQ17093.1"/>
    <property type="molecule type" value="Genomic_DNA"/>
</dbReference>
<reference evidence="1 2" key="1">
    <citation type="submission" date="2016-10" db="EMBL/GenBank/DDBJ databases">
        <authorList>
            <person name="de Groot N.N."/>
        </authorList>
    </citation>
    <scope>NUCLEOTIDE SEQUENCE [LARGE SCALE GENOMIC DNA]</scope>
    <source>
        <strain evidence="1 2">DSM 25927</strain>
    </source>
</reference>
<sequence length="129" mass="13412">MSRRFHRLQLLLAVLAWLAQLWLPVAHATMARGADGTGSWCGSSPAYAAQLAQLPAEIRLLLDQQAPHNPSAQDCTHCGVPSTAAALPPVAFTLILRAAGLETLPAAVIPAQRASLGAPPPARGPPQSS</sequence>
<proteinExistence type="predicted"/>